<reference evidence="1 2" key="1">
    <citation type="submission" date="2019-07" db="EMBL/GenBank/DDBJ databases">
        <title>Whole genome shotgun sequence of Methylobacterium haplocladii NBRC 107714.</title>
        <authorList>
            <person name="Hosoyama A."/>
            <person name="Uohara A."/>
            <person name="Ohji S."/>
            <person name="Ichikawa N."/>
        </authorList>
    </citation>
    <scope>NUCLEOTIDE SEQUENCE [LARGE SCALE GENOMIC DNA]</scope>
    <source>
        <strain evidence="1 2">NBRC 107714</strain>
    </source>
</reference>
<dbReference type="OrthoDB" id="100605at2"/>
<evidence type="ECO:0000313" key="1">
    <source>
        <dbReference type="EMBL" id="GEP01929.1"/>
    </source>
</evidence>
<dbReference type="SUPFAM" id="SSF63737">
    <property type="entry name" value="Leukotriene A4 hydrolase N-terminal domain"/>
    <property type="match status" value="1"/>
</dbReference>
<organism evidence="1 2">
    <name type="scientific">Methylobacterium haplocladii</name>
    <dbReference type="NCBI Taxonomy" id="1176176"/>
    <lineage>
        <taxon>Bacteria</taxon>
        <taxon>Pseudomonadati</taxon>
        <taxon>Pseudomonadota</taxon>
        <taxon>Alphaproteobacteria</taxon>
        <taxon>Hyphomicrobiales</taxon>
        <taxon>Methylobacteriaceae</taxon>
        <taxon>Methylobacterium</taxon>
    </lineage>
</organism>
<dbReference type="Gene3D" id="2.60.40.1730">
    <property type="entry name" value="tricorn interacting facor f3 domain"/>
    <property type="match status" value="1"/>
</dbReference>
<protein>
    <submittedName>
        <fullName evidence="1">Uncharacterized protein</fullName>
    </submittedName>
</protein>
<gene>
    <name evidence="1" type="ORF">MHA02_43160</name>
</gene>
<dbReference type="AlphaFoldDB" id="A0A512IWE5"/>
<dbReference type="Proteomes" id="UP000321258">
    <property type="component" value="Unassembled WGS sequence"/>
</dbReference>
<keyword evidence="2" id="KW-1185">Reference proteome</keyword>
<dbReference type="RefSeq" id="WP_147082644.1">
    <property type="nucleotide sequence ID" value="NZ_BJZT01000072.1"/>
</dbReference>
<dbReference type="InterPro" id="IPR042097">
    <property type="entry name" value="Aminopeptidase_N-like_N_sf"/>
</dbReference>
<name>A0A512IWE5_9HYPH</name>
<proteinExistence type="predicted"/>
<dbReference type="EMBL" id="BJZT01000072">
    <property type="protein sequence ID" value="GEP01929.1"/>
    <property type="molecule type" value="Genomic_DNA"/>
</dbReference>
<accession>A0A512IWE5</accession>
<evidence type="ECO:0000313" key="2">
    <source>
        <dbReference type="Proteomes" id="UP000321258"/>
    </source>
</evidence>
<comment type="caution">
    <text evidence="1">The sequence shown here is derived from an EMBL/GenBank/DDBJ whole genome shotgun (WGS) entry which is preliminary data.</text>
</comment>
<sequence>MSDHLIDTVDLDIRLDPNASRITAVLALRPNPAGMAGAPLVLNGDEKNLVGVRLDGEPLPAEAYAPTPSGLSLHAPPQLPFTLTVDTLCSRDQRRVGCRAWRSSNSVRHRTVGDLELPPSIRSNAAITVFSALRPAISSRTKFQLVAGCLSTR</sequence>